<evidence type="ECO:0000313" key="2">
    <source>
        <dbReference type="Proteomes" id="UP000190105"/>
    </source>
</evidence>
<gene>
    <name evidence="1" type="ORF">SAMN05443428_106113</name>
</gene>
<dbReference type="AlphaFoldDB" id="A0A1T4X6P1"/>
<dbReference type="PANTHER" id="PTHR10443">
    <property type="entry name" value="MICROSOMAL DIPEPTIDASE"/>
    <property type="match status" value="1"/>
</dbReference>
<keyword evidence="2" id="KW-1185">Reference proteome</keyword>
<organism evidence="1 2">
    <name type="scientific">Caloramator quimbayensis</name>
    <dbReference type="NCBI Taxonomy" id="1147123"/>
    <lineage>
        <taxon>Bacteria</taxon>
        <taxon>Bacillati</taxon>
        <taxon>Bacillota</taxon>
        <taxon>Clostridia</taxon>
        <taxon>Eubacteriales</taxon>
        <taxon>Clostridiaceae</taxon>
        <taxon>Caloramator</taxon>
    </lineage>
</organism>
<accession>A0A1T4X6P1</accession>
<dbReference type="Proteomes" id="UP000190105">
    <property type="component" value="Unassembled WGS sequence"/>
</dbReference>
<sequence>MNIFDGHSDILTDVTIRRLNGEKNVFKRKHIERLKNGGINGTILVVWVDPPYDENPTKRMLEVLGAACEEIEDMKDCAKVALNFDDMKKIREEGLLPIFLGMEGLSGLKGNVSLINMLYRIGIRHAMLTWNEENEFATGVVSPNKDRGVTELGIKALKKMEDLGIIIDASHGNEKTFWDIYENTTKPFIASHSNVYNLCKVPRNLKDEQIKAIAERGGIIGMNSWPDFIDEKNPTIENLANHIDYIAQLVGIDYIGFGFDFCDFLNGDTTSSFQSGQSTAAIGLEDATKVPDLINILQKRGYKKEDIEKIAYKNFERVIKEILK</sequence>
<dbReference type="PANTHER" id="PTHR10443:SF12">
    <property type="entry name" value="DIPEPTIDASE"/>
    <property type="match status" value="1"/>
</dbReference>
<dbReference type="InterPro" id="IPR008257">
    <property type="entry name" value="Pept_M19"/>
</dbReference>
<dbReference type="Pfam" id="PF01244">
    <property type="entry name" value="Peptidase_M19"/>
    <property type="match status" value="1"/>
</dbReference>
<evidence type="ECO:0000313" key="1">
    <source>
        <dbReference type="EMBL" id="SKA85099.1"/>
    </source>
</evidence>
<proteinExistence type="predicted"/>
<dbReference type="EMBL" id="FUYH01000006">
    <property type="protein sequence ID" value="SKA85099.1"/>
    <property type="molecule type" value="Genomic_DNA"/>
</dbReference>
<dbReference type="Gene3D" id="3.20.20.140">
    <property type="entry name" value="Metal-dependent hydrolases"/>
    <property type="match status" value="1"/>
</dbReference>
<name>A0A1T4X6P1_9CLOT</name>
<dbReference type="SUPFAM" id="SSF51556">
    <property type="entry name" value="Metallo-dependent hydrolases"/>
    <property type="match status" value="1"/>
</dbReference>
<dbReference type="InterPro" id="IPR032466">
    <property type="entry name" value="Metal_Hydrolase"/>
</dbReference>
<dbReference type="PROSITE" id="PS51365">
    <property type="entry name" value="RENAL_DIPEPTIDASE_2"/>
    <property type="match status" value="1"/>
</dbReference>
<protein>
    <submittedName>
        <fullName evidence="1">Membrane dipeptidase</fullName>
    </submittedName>
</protein>
<dbReference type="GO" id="GO:0006508">
    <property type="term" value="P:proteolysis"/>
    <property type="evidence" value="ECO:0007669"/>
    <property type="project" value="InterPro"/>
</dbReference>
<dbReference type="RefSeq" id="WP_078696103.1">
    <property type="nucleotide sequence ID" value="NZ_FUYH01000006.1"/>
</dbReference>
<dbReference type="STRING" id="1147123.SAMN05443428_106113"/>
<dbReference type="GO" id="GO:0070573">
    <property type="term" value="F:metallodipeptidase activity"/>
    <property type="evidence" value="ECO:0007669"/>
    <property type="project" value="InterPro"/>
</dbReference>
<reference evidence="2" key="1">
    <citation type="submission" date="2017-02" db="EMBL/GenBank/DDBJ databases">
        <authorList>
            <person name="Varghese N."/>
            <person name="Submissions S."/>
        </authorList>
    </citation>
    <scope>NUCLEOTIDE SEQUENCE [LARGE SCALE GENOMIC DNA]</scope>
    <source>
        <strain evidence="2">USBA 833</strain>
    </source>
</reference>
<dbReference type="OrthoDB" id="9804920at2"/>